<evidence type="ECO:0000313" key="1">
    <source>
        <dbReference type="EMBL" id="MFC4622144.1"/>
    </source>
</evidence>
<dbReference type="EMBL" id="JBHSEW010000006">
    <property type="protein sequence ID" value="MFC4622144.1"/>
    <property type="molecule type" value="Genomic_DNA"/>
</dbReference>
<evidence type="ECO:0008006" key="3">
    <source>
        <dbReference type="Google" id="ProtNLM"/>
    </source>
</evidence>
<gene>
    <name evidence="1" type="ORF">ACFO3A_07915</name>
</gene>
<name>A0ABV9GYD9_9BURK</name>
<organism evidence="1 2">
    <name type="scientific">Comamonas nitrativorans</name>
    <dbReference type="NCBI Taxonomy" id="108437"/>
    <lineage>
        <taxon>Bacteria</taxon>
        <taxon>Pseudomonadati</taxon>
        <taxon>Pseudomonadota</taxon>
        <taxon>Betaproteobacteria</taxon>
        <taxon>Burkholderiales</taxon>
        <taxon>Comamonadaceae</taxon>
        <taxon>Comamonas</taxon>
    </lineage>
</organism>
<proteinExistence type="predicted"/>
<evidence type="ECO:0000313" key="2">
    <source>
        <dbReference type="Proteomes" id="UP001595967"/>
    </source>
</evidence>
<reference evidence="2" key="1">
    <citation type="journal article" date="2019" name="Int. J. Syst. Evol. Microbiol.">
        <title>The Global Catalogue of Microorganisms (GCM) 10K type strain sequencing project: providing services to taxonomists for standard genome sequencing and annotation.</title>
        <authorList>
            <consortium name="The Broad Institute Genomics Platform"/>
            <consortium name="The Broad Institute Genome Sequencing Center for Infectious Disease"/>
            <person name="Wu L."/>
            <person name="Ma J."/>
        </authorList>
    </citation>
    <scope>NUCLEOTIDE SEQUENCE [LARGE SCALE GENOMIC DNA]</scope>
    <source>
        <strain evidence="2">JCM 11650</strain>
    </source>
</reference>
<accession>A0ABV9GYD9</accession>
<sequence length="190" mass="20567">MRTYFAFFRGIASAALLLTLLGCGQDKSQLPWRQVELAEAKLLVNFPCEPQVGRTRVDFGMGDGPVEVSMMGCDAVDSTYAVSDWVLADASRADDALAFWQAAVLSKLKAVDGKSSKSGAPFVPPGAMPLSRSIQATVEGEGPSGWTITTHGVWFARQEGEQARIIHAVIYAPKPHHEIAQQFFQGLVLE</sequence>
<dbReference type="PROSITE" id="PS51257">
    <property type="entry name" value="PROKAR_LIPOPROTEIN"/>
    <property type="match status" value="1"/>
</dbReference>
<keyword evidence="2" id="KW-1185">Reference proteome</keyword>
<dbReference type="Proteomes" id="UP001595967">
    <property type="component" value="Unassembled WGS sequence"/>
</dbReference>
<protein>
    <recommendedName>
        <fullName evidence="3">Lipoprotein</fullName>
    </recommendedName>
</protein>
<comment type="caution">
    <text evidence="1">The sequence shown here is derived from an EMBL/GenBank/DDBJ whole genome shotgun (WGS) entry which is preliminary data.</text>
</comment>
<dbReference type="RefSeq" id="WP_377725460.1">
    <property type="nucleotide sequence ID" value="NZ_JBHSEW010000006.1"/>
</dbReference>